<reference evidence="1 2" key="1">
    <citation type="submission" date="2020-04" db="EMBL/GenBank/DDBJ databases">
        <title>Genome sequencing of novel species.</title>
        <authorList>
            <person name="Heo J."/>
            <person name="Kim S.-J."/>
            <person name="Kim J.-S."/>
            <person name="Hong S.-B."/>
            <person name="Kwon S.-W."/>
        </authorList>
    </citation>
    <scope>NUCLEOTIDE SEQUENCE [LARGE SCALE GENOMIC DNA]</scope>
    <source>
        <strain evidence="1 2">F39-2</strain>
    </source>
</reference>
<gene>
    <name evidence="1" type="ORF">HH214_04290</name>
</gene>
<dbReference type="AlphaFoldDB" id="A0A7L5DVP3"/>
<evidence type="ECO:0000313" key="1">
    <source>
        <dbReference type="EMBL" id="QJD95152.1"/>
    </source>
</evidence>
<accession>A0A7L5DVP3</accession>
<sequence>MIKKTIPVNGGKLTIQIPTQLNELRLGQLMQMQDTSNLTDLDAIHILSGVPLQELKNVSSFMDLQQFSEPIATLAHEIKYLYNAEAIPKQITFLIEGKPRTVQVIKNLSVEPAGAFLAARDLIADEINAHINQYGEADWKDQFNPSLKLCSQILAHYFYTRATGMPYDEYQAAAFTEQVEQLPVTDALPIARYFFLSYPNLSKPKTGFWQHLLQRLNKKQASASLKNSDTSMPSMPWPVVM</sequence>
<organism evidence="1 2">
    <name type="scientific">Mucilaginibacter robiniae</name>
    <dbReference type="NCBI Taxonomy" id="2728022"/>
    <lineage>
        <taxon>Bacteria</taxon>
        <taxon>Pseudomonadati</taxon>
        <taxon>Bacteroidota</taxon>
        <taxon>Sphingobacteriia</taxon>
        <taxon>Sphingobacteriales</taxon>
        <taxon>Sphingobacteriaceae</taxon>
        <taxon>Mucilaginibacter</taxon>
    </lineage>
</organism>
<proteinExistence type="predicted"/>
<name>A0A7L5DVP3_9SPHI</name>
<dbReference type="KEGG" id="mrob:HH214_04290"/>
<dbReference type="RefSeq" id="WP_169606169.1">
    <property type="nucleotide sequence ID" value="NZ_CP051682.1"/>
</dbReference>
<dbReference type="Proteomes" id="UP000503278">
    <property type="component" value="Chromosome"/>
</dbReference>
<keyword evidence="2" id="KW-1185">Reference proteome</keyword>
<evidence type="ECO:0000313" key="2">
    <source>
        <dbReference type="Proteomes" id="UP000503278"/>
    </source>
</evidence>
<dbReference type="EMBL" id="CP051682">
    <property type="protein sequence ID" value="QJD95152.1"/>
    <property type="molecule type" value="Genomic_DNA"/>
</dbReference>
<protein>
    <submittedName>
        <fullName evidence="1">Uncharacterized protein</fullName>
    </submittedName>
</protein>